<dbReference type="RefSeq" id="WP_150009308.1">
    <property type="nucleotide sequence ID" value="NZ_VWSG01000001.1"/>
</dbReference>
<reference evidence="2 3" key="1">
    <citation type="submission" date="2019-09" db="EMBL/GenBank/DDBJ databases">
        <title>Genome sequence and assembly of Flavobacterium sp.</title>
        <authorList>
            <person name="Chhetri G."/>
        </authorList>
    </citation>
    <scope>NUCLEOTIDE SEQUENCE [LARGE SCALE GENOMIC DNA]</scope>
    <source>
        <strain evidence="2 3">SNL9</strain>
    </source>
</reference>
<feature type="transmembrane region" description="Helical" evidence="1">
    <location>
        <begin position="112"/>
        <end position="137"/>
    </location>
</feature>
<evidence type="ECO:0000256" key="1">
    <source>
        <dbReference type="SAM" id="Phobius"/>
    </source>
</evidence>
<dbReference type="AlphaFoldDB" id="A0A5M6CYZ7"/>
<comment type="caution">
    <text evidence="2">The sequence shown here is derived from an EMBL/GenBank/DDBJ whole genome shotgun (WGS) entry which is preliminary data.</text>
</comment>
<proteinExistence type="predicted"/>
<name>A0A5M6CYZ7_9FLAO</name>
<gene>
    <name evidence="2" type="ORF">F0460_00215</name>
</gene>
<feature type="transmembrane region" description="Helical" evidence="1">
    <location>
        <begin position="88"/>
        <end position="106"/>
    </location>
</feature>
<keyword evidence="1" id="KW-0812">Transmembrane</keyword>
<organism evidence="2 3">
    <name type="scientific">Paenimyroides baculatum</name>
    <dbReference type="NCBI Taxonomy" id="2608000"/>
    <lineage>
        <taxon>Bacteria</taxon>
        <taxon>Pseudomonadati</taxon>
        <taxon>Bacteroidota</taxon>
        <taxon>Flavobacteriia</taxon>
        <taxon>Flavobacteriales</taxon>
        <taxon>Flavobacteriaceae</taxon>
        <taxon>Paenimyroides</taxon>
    </lineage>
</organism>
<dbReference type="EMBL" id="VWSG01000001">
    <property type="protein sequence ID" value="KAA5538065.1"/>
    <property type="molecule type" value="Genomic_DNA"/>
</dbReference>
<keyword evidence="1" id="KW-1133">Transmembrane helix</keyword>
<evidence type="ECO:0000313" key="3">
    <source>
        <dbReference type="Proteomes" id="UP000325141"/>
    </source>
</evidence>
<accession>A0A5M6CYZ7</accession>
<keyword evidence="3" id="KW-1185">Reference proteome</keyword>
<keyword evidence="1" id="KW-0472">Membrane</keyword>
<dbReference type="Proteomes" id="UP000325141">
    <property type="component" value="Unassembled WGS sequence"/>
</dbReference>
<evidence type="ECO:0000313" key="2">
    <source>
        <dbReference type="EMBL" id="KAA5538065.1"/>
    </source>
</evidence>
<sequence>MNFFPTKKYTFSLIDTDDKSIERLKRRTYNSDSLISKTTDKSFIGIINVNDFKVISSERGIGAFCVLDGEIKNQKGEVDIYINKPFKYLFSIILLFPLIALIGISATEGISLSILFLCLLQFAFIRFAFIGLFFYILSKRAVNKLADVLDTKAISLV</sequence>
<protein>
    <submittedName>
        <fullName evidence="2">Uncharacterized protein</fullName>
    </submittedName>
</protein>